<feature type="domain" description="Apple" evidence="9">
    <location>
        <begin position="159"/>
        <end position="252"/>
    </location>
</feature>
<reference evidence="11" key="1">
    <citation type="submission" date="2025-08" db="UniProtKB">
        <authorList>
            <consortium name="RefSeq"/>
        </authorList>
    </citation>
    <scope>IDENTIFICATION</scope>
</reference>
<accession>A0A9W3BEV9</accession>
<dbReference type="GeneID" id="129928291"/>
<dbReference type="GO" id="GO:0010185">
    <property type="term" value="P:regulation of cellular defense response"/>
    <property type="evidence" value="ECO:0007669"/>
    <property type="project" value="UniProtKB-ARBA"/>
</dbReference>
<evidence type="ECO:0000313" key="11">
    <source>
        <dbReference type="RefSeq" id="XP_055898007.1"/>
    </source>
</evidence>
<dbReference type="Pfam" id="PF00024">
    <property type="entry name" value="PAN_1"/>
    <property type="match status" value="1"/>
</dbReference>
<dbReference type="SUPFAM" id="SSF49785">
    <property type="entry name" value="Galactose-binding domain-like"/>
    <property type="match status" value="1"/>
</dbReference>
<evidence type="ECO:0000256" key="5">
    <source>
        <dbReference type="ARBA" id="ARBA00022734"/>
    </source>
</evidence>
<dbReference type="InterPro" id="IPR006585">
    <property type="entry name" value="FTP1"/>
</dbReference>
<evidence type="ECO:0000256" key="4">
    <source>
        <dbReference type="ARBA" id="ARBA00022723"/>
    </source>
</evidence>
<dbReference type="SUPFAM" id="SSF57414">
    <property type="entry name" value="Hairpin loop containing domain-like"/>
    <property type="match status" value="1"/>
</dbReference>
<dbReference type="InterPro" id="IPR000421">
    <property type="entry name" value="FA58C"/>
</dbReference>
<dbReference type="GO" id="GO:0001868">
    <property type="term" value="P:regulation of complement activation, lectin pathway"/>
    <property type="evidence" value="ECO:0007669"/>
    <property type="project" value="UniProtKB-ARBA"/>
</dbReference>
<evidence type="ECO:0000259" key="9">
    <source>
        <dbReference type="PROSITE" id="PS50948"/>
    </source>
</evidence>
<feature type="domain" description="F5/8 type C" evidence="8">
    <location>
        <begin position="9"/>
        <end position="166"/>
    </location>
</feature>
<keyword evidence="6" id="KW-0106">Calcium</keyword>
<dbReference type="OrthoDB" id="547680at2759"/>
<comment type="subunit">
    <text evidence="3">Homotrimer.</text>
</comment>
<keyword evidence="7" id="KW-1015">Disulfide bond</keyword>
<evidence type="ECO:0000256" key="3">
    <source>
        <dbReference type="ARBA" id="ARBA00011233"/>
    </source>
</evidence>
<comment type="similarity">
    <text evidence="2">Belongs to the fucolectin family.</text>
</comment>
<keyword evidence="10" id="KW-1185">Reference proteome</keyword>
<dbReference type="Gene3D" id="2.60.120.260">
    <property type="entry name" value="Galactose-binding domain-like"/>
    <property type="match status" value="1"/>
</dbReference>
<dbReference type="PANTHER" id="PTHR45713:SF6">
    <property type="entry name" value="F5_8 TYPE C DOMAIN-CONTAINING PROTEIN"/>
    <property type="match status" value="1"/>
</dbReference>
<keyword evidence="5" id="KW-0430">Lectin</keyword>
<gene>
    <name evidence="11" type="primary">LOC129928291</name>
</gene>
<dbReference type="Proteomes" id="UP001165740">
    <property type="component" value="Chromosome 9"/>
</dbReference>
<proteinExistence type="inferred from homology"/>
<dbReference type="PANTHER" id="PTHR45713">
    <property type="entry name" value="FTP DOMAIN-CONTAINING PROTEIN"/>
    <property type="match status" value="1"/>
</dbReference>
<sequence>MYARIVYSVLTVTVTLTNGLYNAARFKPAVQSSTVLSANAYLAFDGNSNGNFNSGSCQHTDDEYIPWVMVDLLGQFKVEMIKLTNRQDVESRLSNFDIDVFDHDPRQEANFPNISGQVCYNQSNFLGLGTYNLTCSVPIVGRYVRLVMRIAPPICIHICEMEVQVSSSTYTEMSFSRQENTQFVGTPLTQMTTGNTFLCVNECLVRRFSIYCTAVNYVTSTGACQLFSFNPFKSFSSNLKPAIGIYFFVQNNV</sequence>
<dbReference type="AlphaFoldDB" id="A0A9W3BEV9"/>
<comment type="function">
    <text evidence="1">Acts as a defensive agent. Recognizes blood group fucosylated oligosaccharides including A, B, H and Lewis B-type antigens. Does not recognize Lewis A antigen and has low affinity for monovalent haptens.</text>
</comment>
<dbReference type="InterPro" id="IPR051941">
    <property type="entry name" value="BG_Antigen-Binding_Lectin"/>
</dbReference>
<name>A0A9W3BEV9_BIOGL</name>
<protein>
    <submittedName>
        <fullName evidence="11">Fucolectin-1-like</fullName>
    </submittedName>
</protein>
<evidence type="ECO:0000313" key="10">
    <source>
        <dbReference type="Proteomes" id="UP001165740"/>
    </source>
</evidence>
<dbReference type="PROSITE" id="PS50022">
    <property type="entry name" value="FA58C_3"/>
    <property type="match status" value="1"/>
</dbReference>
<organism evidence="10 11">
    <name type="scientific">Biomphalaria glabrata</name>
    <name type="common">Bloodfluke planorb</name>
    <name type="synonym">Freshwater snail</name>
    <dbReference type="NCBI Taxonomy" id="6526"/>
    <lineage>
        <taxon>Eukaryota</taxon>
        <taxon>Metazoa</taxon>
        <taxon>Spiralia</taxon>
        <taxon>Lophotrochozoa</taxon>
        <taxon>Mollusca</taxon>
        <taxon>Gastropoda</taxon>
        <taxon>Heterobranchia</taxon>
        <taxon>Euthyneura</taxon>
        <taxon>Panpulmonata</taxon>
        <taxon>Hygrophila</taxon>
        <taxon>Lymnaeoidea</taxon>
        <taxon>Planorbidae</taxon>
        <taxon>Biomphalaria</taxon>
    </lineage>
</organism>
<evidence type="ECO:0000256" key="7">
    <source>
        <dbReference type="ARBA" id="ARBA00023157"/>
    </source>
</evidence>
<dbReference type="InterPro" id="IPR008979">
    <property type="entry name" value="Galactose-bd-like_sf"/>
</dbReference>
<dbReference type="InterPro" id="IPR003609">
    <property type="entry name" value="Pan_app"/>
</dbReference>
<dbReference type="Pfam" id="PF22633">
    <property type="entry name" value="F5_F8_type_C_2"/>
    <property type="match status" value="1"/>
</dbReference>
<evidence type="ECO:0000259" key="8">
    <source>
        <dbReference type="PROSITE" id="PS50022"/>
    </source>
</evidence>
<dbReference type="SMART" id="SM00607">
    <property type="entry name" value="FTP"/>
    <property type="match status" value="1"/>
</dbReference>
<evidence type="ECO:0000256" key="2">
    <source>
        <dbReference type="ARBA" id="ARBA00010147"/>
    </source>
</evidence>
<dbReference type="GO" id="GO:0042806">
    <property type="term" value="F:fucose binding"/>
    <property type="evidence" value="ECO:0007669"/>
    <property type="project" value="UniProtKB-ARBA"/>
</dbReference>
<dbReference type="PROSITE" id="PS50948">
    <property type="entry name" value="PAN"/>
    <property type="match status" value="1"/>
</dbReference>
<dbReference type="RefSeq" id="XP_055898007.1">
    <property type="nucleotide sequence ID" value="XM_056042032.1"/>
</dbReference>
<dbReference type="OMA" id="IHICEME"/>
<evidence type="ECO:0000256" key="1">
    <source>
        <dbReference type="ARBA" id="ARBA00002219"/>
    </source>
</evidence>
<keyword evidence="4" id="KW-0479">Metal-binding</keyword>
<evidence type="ECO:0000256" key="6">
    <source>
        <dbReference type="ARBA" id="ARBA00022837"/>
    </source>
</evidence>
<dbReference type="GO" id="GO:0046872">
    <property type="term" value="F:metal ion binding"/>
    <property type="evidence" value="ECO:0007669"/>
    <property type="project" value="UniProtKB-KW"/>
</dbReference>